<protein>
    <submittedName>
        <fullName evidence="1">Uncharacterized protein</fullName>
    </submittedName>
</protein>
<sequence>MWARPNAWHWGWRVLGARHFAKRRQRLDEYEHYDRPLSSKAWKRLKSEGSFFEYSFQDMTAGEVSETLFLASKMSLENPDFWSRGSLALQDLASAMTPRQLTAACWAFGAVRWHDPAFSQLSSCLVQHAATMQATHLATVAQAFARMKLRSGPVLQALSSAAEEATASGKLNGKGLAMIAGAFAELEFRCPRFLRTLDAWAVDGVLGMRLDVCLDLFSSLALLTEYQSPGRAAAKELAETLALKVRELEASQLHTATLAMGKLRIDQPEVIRAFQKEILAELNSLHANSLPPVLESFSLCFAALQSREAKEAKEAKDAQSEAQTDVQTQAHQLQQLQQAQQEREFFLAQLAMRVARELRLLRPQDASRALQAIDRLGLVEPRLLVLAAELVPQRLAQWPAAQVLSLLEAYARAQNADGFMVPCLRRALLSTEAMCAMCAKCSADAEGSALDDLQMVRAAQAFASLQHPAGIVALALKRPAAPSCQLALASLAMGLDSDTWKEATHRLLEQAKEQIQADTLEALSVALAQAEGVKAASDSRAYQADDVLMAILAFPLHPSRSGWCHALATRMSECSLALLPGFLLSVRSRPDESPQAAGLALPPAAVVATFRALAQLQARRARAEARRVILGATLPLIDQLAILSDEDQLSAKASVRVLQSMKAGLIP</sequence>
<organism evidence="1 2">
    <name type="scientific">Effrenium voratum</name>
    <dbReference type="NCBI Taxonomy" id="2562239"/>
    <lineage>
        <taxon>Eukaryota</taxon>
        <taxon>Sar</taxon>
        <taxon>Alveolata</taxon>
        <taxon>Dinophyceae</taxon>
        <taxon>Suessiales</taxon>
        <taxon>Symbiodiniaceae</taxon>
        <taxon>Effrenium</taxon>
    </lineage>
</organism>
<evidence type="ECO:0000313" key="2">
    <source>
        <dbReference type="Proteomes" id="UP001178507"/>
    </source>
</evidence>
<name>A0AA36HKN2_9DINO</name>
<proteinExistence type="predicted"/>
<keyword evidence="2" id="KW-1185">Reference proteome</keyword>
<evidence type="ECO:0000313" key="1">
    <source>
        <dbReference type="EMBL" id="CAJ1370853.1"/>
    </source>
</evidence>
<dbReference type="AlphaFoldDB" id="A0AA36HKN2"/>
<dbReference type="Proteomes" id="UP001178507">
    <property type="component" value="Unassembled WGS sequence"/>
</dbReference>
<reference evidence="1" key="1">
    <citation type="submission" date="2023-08" db="EMBL/GenBank/DDBJ databases">
        <authorList>
            <person name="Chen Y."/>
            <person name="Shah S."/>
            <person name="Dougan E. K."/>
            <person name="Thang M."/>
            <person name="Chan C."/>
        </authorList>
    </citation>
    <scope>NUCLEOTIDE SEQUENCE</scope>
</reference>
<comment type="caution">
    <text evidence="1">The sequence shown here is derived from an EMBL/GenBank/DDBJ whole genome shotgun (WGS) entry which is preliminary data.</text>
</comment>
<accession>A0AA36HKN2</accession>
<gene>
    <name evidence="1" type="ORF">EVOR1521_LOCUS1320</name>
</gene>
<dbReference type="EMBL" id="CAUJNA010000040">
    <property type="protein sequence ID" value="CAJ1370853.1"/>
    <property type="molecule type" value="Genomic_DNA"/>
</dbReference>
<feature type="non-terminal residue" evidence="1">
    <location>
        <position position="1"/>
    </location>
</feature>